<dbReference type="InterPro" id="IPR017907">
    <property type="entry name" value="Znf_RING_CS"/>
</dbReference>
<dbReference type="PROSITE" id="PS50119">
    <property type="entry name" value="ZF_BBOX"/>
    <property type="match status" value="1"/>
</dbReference>
<dbReference type="Proteomes" id="UP000580250">
    <property type="component" value="Unassembled WGS sequence"/>
</dbReference>
<evidence type="ECO:0000256" key="4">
    <source>
        <dbReference type="PROSITE-ProRule" id="PRU00024"/>
    </source>
</evidence>
<evidence type="ECO:0000256" key="1">
    <source>
        <dbReference type="ARBA" id="ARBA00022723"/>
    </source>
</evidence>
<keyword evidence="1" id="KW-0479">Metal-binding</keyword>
<dbReference type="PANTHER" id="PTHR25462:SF291">
    <property type="entry name" value="E3 UBIQUITIN-PROTEIN LIGASE TRIM45"/>
    <property type="match status" value="1"/>
</dbReference>
<evidence type="ECO:0000313" key="9">
    <source>
        <dbReference type="Proteomes" id="UP000580250"/>
    </source>
</evidence>
<dbReference type="Pfam" id="PF00643">
    <property type="entry name" value="zf-B_box"/>
    <property type="match status" value="1"/>
</dbReference>
<reference evidence="8 9" key="1">
    <citation type="submission" date="2020-08" db="EMBL/GenBank/DDBJ databases">
        <authorList>
            <person name="Koutsovoulos G."/>
            <person name="Danchin GJ E."/>
        </authorList>
    </citation>
    <scope>NUCLEOTIDE SEQUENCE [LARGE SCALE GENOMIC DNA]</scope>
</reference>
<dbReference type="GO" id="GO:0008270">
    <property type="term" value="F:zinc ion binding"/>
    <property type="evidence" value="ECO:0007669"/>
    <property type="project" value="UniProtKB-KW"/>
</dbReference>
<sequence>MNFFLILIKIFLYIFSLFVIKLTTKIYKVYINLRKMVLPTPTANVEPQQQKVGGNYFVNHSTPTNVDLIKCSLCQMLYKEPKVLACFHSFCKNCLERQIKIKQETTTTPNNKPQSIICQICCQETQLNPQLGIEGLLSDYGLENAVQSLGTSTTPYSEQSEDLGFGSLKSSDGWPAQQVPDFLPSSNNNSCQQQTNNLNKVPSNVCMCLEHRQQPLVFFCQYCQHAICRECVRKHKDCKIDRIDNVSNKQIKMMEHLLNEAQIKQNGLNEMFQLINLRQNNLNASFQQAKQTIDDTFYFLIKTLHEAQKSLYKELEGAYSYNNNNLNLNKLGGGGGEYRLGVPDLQQAKQAIITPFNQLRAGGAWINNQQNNQNNRFVNPSLSLGTTKINCNSSNNRNNILATSAPTNSNNGWGGNKPLVSLDCRCDRRTQDKCEC</sequence>
<organism evidence="8 9">
    <name type="scientific">Meloidogyne enterolobii</name>
    <name type="common">Root-knot nematode worm</name>
    <name type="synonym">Meloidogyne mayaguensis</name>
    <dbReference type="NCBI Taxonomy" id="390850"/>
    <lineage>
        <taxon>Eukaryota</taxon>
        <taxon>Metazoa</taxon>
        <taxon>Ecdysozoa</taxon>
        <taxon>Nematoda</taxon>
        <taxon>Chromadorea</taxon>
        <taxon>Rhabditida</taxon>
        <taxon>Tylenchina</taxon>
        <taxon>Tylenchomorpha</taxon>
        <taxon>Tylenchoidea</taxon>
        <taxon>Meloidogynidae</taxon>
        <taxon>Meloidogyninae</taxon>
        <taxon>Meloidogyne</taxon>
    </lineage>
</organism>
<evidence type="ECO:0000259" key="7">
    <source>
        <dbReference type="PROSITE" id="PS50119"/>
    </source>
</evidence>
<evidence type="ECO:0000256" key="5">
    <source>
        <dbReference type="SAM" id="Phobius"/>
    </source>
</evidence>
<keyword evidence="2 4" id="KW-0863">Zinc-finger</keyword>
<accession>A0A6V7UYZ8</accession>
<dbReference type="InterPro" id="IPR001841">
    <property type="entry name" value="Znf_RING"/>
</dbReference>
<dbReference type="OrthoDB" id="5853635at2759"/>
<name>A0A6V7UYZ8_MELEN</name>
<keyword evidence="5" id="KW-0812">Transmembrane</keyword>
<feature type="transmembrane region" description="Helical" evidence="5">
    <location>
        <begin position="6"/>
        <end position="27"/>
    </location>
</feature>
<dbReference type="PROSITE" id="PS00518">
    <property type="entry name" value="ZF_RING_1"/>
    <property type="match status" value="2"/>
</dbReference>
<dbReference type="InterPro" id="IPR000315">
    <property type="entry name" value="Znf_B-box"/>
</dbReference>
<gene>
    <name evidence="8" type="ORF">MENT_LOCUS18418</name>
</gene>
<protein>
    <submittedName>
        <fullName evidence="8">Uncharacterized protein</fullName>
    </submittedName>
</protein>
<keyword evidence="3" id="KW-0862">Zinc</keyword>
<dbReference type="EMBL" id="CAJEWN010000124">
    <property type="protein sequence ID" value="CAD2167142.1"/>
    <property type="molecule type" value="Genomic_DNA"/>
</dbReference>
<evidence type="ECO:0000313" key="8">
    <source>
        <dbReference type="EMBL" id="CAD2167142.1"/>
    </source>
</evidence>
<keyword evidence="5" id="KW-1133">Transmembrane helix</keyword>
<dbReference type="PROSITE" id="PS50089">
    <property type="entry name" value="ZF_RING_2"/>
    <property type="match status" value="1"/>
</dbReference>
<dbReference type="InterPro" id="IPR047153">
    <property type="entry name" value="TRIM45/56/19-like"/>
</dbReference>
<proteinExistence type="predicted"/>
<evidence type="ECO:0000256" key="3">
    <source>
        <dbReference type="ARBA" id="ARBA00022833"/>
    </source>
</evidence>
<evidence type="ECO:0000256" key="2">
    <source>
        <dbReference type="ARBA" id="ARBA00022771"/>
    </source>
</evidence>
<comment type="caution">
    <text evidence="8">The sequence shown here is derived from an EMBL/GenBank/DDBJ whole genome shotgun (WGS) entry which is preliminary data.</text>
</comment>
<dbReference type="InterPro" id="IPR027370">
    <property type="entry name" value="Znf-RING_euk"/>
</dbReference>
<dbReference type="Gene3D" id="3.30.40.10">
    <property type="entry name" value="Zinc/RING finger domain, C3HC4 (zinc finger)"/>
    <property type="match status" value="1"/>
</dbReference>
<feature type="domain" description="RING-type" evidence="6">
    <location>
        <begin position="71"/>
        <end position="121"/>
    </location>
</feature>
<dbReference type="InterPro" id="IPR013083">
    <property type="entry name" value="Znf_RING/FYVE/PHD"/>
</dbReference>
<dbReference type="SUPFAM" id="SSF57850">
    <property type="entry name" value="RING/U-box"/>
    <property type="match status" value="1"/>
</dbReference>
<feature type="domain" description="B box-type" evidence="7">
    <location>
        <begin position="203"/>
        <end position="236"/>
    </location>
</feature>
<dbReference type="GO" id="GO:0061630">
    <property type="term" value="F:ubiquitin protein ligase activity"/>
    <property type="evidence" value="ECO:0007669"/>
    <property type="project" value="TreeGrafter"/>
</dbReference>
<dbReference type="Pfam" id="PF13445">
    <property type="entry name" value="zf-RING_UBOX"/>
    <property type="match status" value="1"/>
</dbReference>
<dbReference type="SMART" id="SM00184">
    <property type="entry name" value="RING"/>
    <property type="match status" value="2"/>
</dbReference>
<keyword evidence="5" id="KW-0472">Membrane</keyword>
<dbReference type="AlphaFoldDB" id="A0A6V7UYZ8"/>
<dbReference type="PANTHER" id="PTHR25462">
    <property type="entry name" value="BONUS, ISOFORM C-RELATED"/>
    <property type="match status" value="1"/>
</dbReference>
<dbReference type="SUPFAM" id="SSF57845">
    <property type="entry name" value="B-box zinc-binding domain"/>
    <property type="match status" value="1"/>
</dbReference>
<dbReference type="Gene3D" id="3.30.160.60">
    <property type="entry name" value="Classic Zinc Finger"/>
    <property type="match status" value="1"/>
</dbReference>
<evidence type="ECO:0000259" key="6">
    <source>
        <dbReference type="PROSITE" id="PS50089"/>
    </source>
</evidence>